<dbReference type="OrthoDB" id="5242147at2"/>
<dbReference type="Proteomes" id="UP000011863">
    <property type="component" value="Chromosome"/>
</dbReference>
<protein>
    <submittedName>
        <fullName evidence="2">Uncharacterized protein</fullName>
    </submittedName>
</protein>
<proteinExistence type="predicted"/>
<keyword evidence="1" id="KW-0472">Membrane</keyword>
<evidence type="ECO:0000256" key="1">
    <source>
        <dbReference type="SAM" id="Phobius"/>
    </source>
</evidence>
<accession>A0A6C7E614</accession>
<dbReference type="EMBL" id="AP012057">
    <property type="protein sequence ID" value="BAN00719.1"/>
    <property type="molecule type" value="Genomic_DNA"/>
</dbReference>
<keyword evidence="3" id="KW-1185">Reference proteome</keyword>
<dbReference type="RefSeq" id="WP_015439967.1">
    <property type="nucleotide sequence ID" value="NC_020520.1"/>
</dbReference>
<feature type="transmembrane region" description="Helical" evidence="1">
    <location>
        <begin position="41"/>
        <end position="64"/>
    </location>
</feature>
<organism evidence="2 3">
    <name type="scientific">Ilumatobacter coccineus (strain NBRC 103263 / KCTC 29153 / YM16-304)</name>
    <dbReference type="NCBI Taxonomy" id="1313172"/>
    <lineage>
        <taxon>Bacteria</taxon>
        <taxon>Bacillati</taxon>
        <taxon>Actinomycetota</taxon>
        <taxon>Acidimicrobiia</taxon>
        <taxon>Acidimicrobiales</taxon>
        <taxon>Ilumatobacteraceae</taxon>
        <taxon>Ilumatobacter</taxon>
    </lineage>
</organism>
<gene>
    <name evidence="2" type="ORF">YM304_04050</name>
</gene>
<name>A0A6C7E614_ILUCY</name>
<dbReference type="KEGG" id="aym:YM304_04050"/>
<sequence>MNLLAIGWEPELRGLLTVIISVVILMGSIYMIMATNMGSRLAFLVAITGLAGWMMLMGATWWIYGIGLRGPDPSWQPVPGQTVLQDTEALRSAGILEEPLAVPDDATFVEEAALVSDVLLDEGYVLLDPASPAFGQAQASASVYLEESGAFATGEYAITDIFDIGGERYPRIAGRDELDFFAFWHEPHYVVVEAAPYVQVRVEDGRAPVSPTIDDTRQRQYVYMVRDLGARRQPAVVLTIGGGAIFLSLCYLLHRRERILNENLANAKAVATA</sequence>
<feature type="transmembrane region" description="Helical" evidence="1">
    <location>
        <begin position="235"/>
        <end position="253"/>
    </location>
</feature>
<dbReference type="AlphaFoldDB" id="A0A6C7E614"/>
<reference evidence="2 3" key="1">
    <citation type="journal article" date="2013" name="Int. J. Syst. Evol. Microbiol.">
        <title>Ilumatobacter nonamiense sp. nov. and Ilumatobacter coccineum sp. nov., isolated from seashore sand.</title>
        <authorList>
            <person name="Matsumoto A."/>
            <person name="Kasai H."/>
            <person name="Matsuo Y."/>
            <person name="Shizuri Y."/>
            <person name="Ichikawa N."/>
            <person name="Fujita N."/>
            <person name="Omura S."/>
            <person name="Takahashi Y."/>
        </authorList>
    </citation>
    <scope>NUCLEOTIDE SEQUENCE [LARGE SCALE GENOMIC DNA]</scope>
    <source>
        <strain evidence="3">NBRC 103263 / KCTC 29153 / YM16-304</strain>
    </source>
</reference>
<evidence type="ECO:0000313" key="2">
    <source>
        <dbReference type="EMBL" id="BAN00719.1"/>
    </source>
</evidence>
<evidence type="ECO:0000313" key="3">
    <source>
        <dbReference type="Proteomes" id="UP000011863"/>
    </source>
</evidence>
<feature type="transmembrane region" description="Helical" evidence="1">
    <location>
        <begin position="12"/>
        <end position="34"/>
    </location>
</feature>
<keyword evidence="1" id="KW-0812">Transmembrane</keyword>
<keyword evidence="1" id="KW-1133">Transmembrane helix</keyword>